<dbReference type="InterPro" id="IPR036102">
    <property type="entry name" value="OsmC/Ohrsf"/>
</dbReference>
<dbReference type="GO" id="GO:0006979">
    <property type="term" value="P:response to oxidative stress"/>
    <property type="evidence" value="ECO:0007669"/>
    <property type="project" value="InterPro"/>
</dbReference>
<dbReference type="EMBL" id="QKVK01000007">
    <property type="protein sequence ID" value="PZF76107.1"/>
    <property type="molecule type" value="Genomic_DNA"/>
</dbReference>
<dbReference type="InterPro" id="IPR015946">
    <property type="entry name" value="KH_dom-like_a/b"/>
</dbReference>
<dbReference type="PANTHER" id="PTHR33797">
    <property type="entry name" value="ORGANIC HYDROPEROXIDE RESISTANCE PROTEIN-LIKE"/>
    <property type="match status" value="1"/>
</dbReference>
<dbReference type="Gene3D" id="2.20.25.10">
    <property type="match status" value="1"/>
</dbReference>
<comment type="caution">
    <text evidence="3">The sequence shown here is derived from an EMBL/GenBank/DDBJ whole genome shotgun (WGS) entry which is preliminary data.</text>
</comment>
<evidence type="ECO:0000256" key="2">
    <source>
        <dbReference type="SAM" id="MobiDB-lite"/>
    </source>
</evidence>
<evidence type="ECO:0000313" key="3">
    <source>
        <dbReference type="EMBL" id="PZF76107.1"/>
    </source>
</evidence>
<keyword evidence="4" id="KW-1185">Reference proteome</keyword>
<dbReference type="PANTHER" id="PTHR33797:SF2">
    <property type="entry name" value="ORGANIC HYDROPEROXIDE RESISTANCE PROTEIN-LIKE"/>
    <property type="match status" value="1"/>
</dbReference>
<name>A0A2W2BJP4_9HYPH</name>
<dbReference type="NCBIfam" id="TIGR03561">
    <property type="entry name" value="organ_hyd_perox"/>
    <property type="match status" value="1"/>
</dbReference>
<comment type="similarity">
    <text evidence="1">Belongs to the OsmC/Ohr family.</text>
</comment>
<accession>A0A2W2BJP4</accession>
<dbReference type="InterPro" id="IPR003718">
    <property type="entry name" value="OsmC/Ohr_fam"/>
</dbReference>
<dbReference type="RefSeq" id="WP_111199493.1">
    <property type="nucleotide sequence ID" value="NZ_QKVK01000007.1"/>
</dbReference>
<evidence type="ECO:0000313" key="4">
    <source>
        <dbReference type="Proteomes" id="UP000248795"/>
    </source>
</evidence>
<gene>
    <name evidence="3" type="ORF">DK847_15875</name>
</gene>
<feature type="compositionally biased region" description="Basic and acidic residues" evidence="2">
    <location>
        <begin position="15"/>
        <end position="26"/>
    </location>
</feature>
<dbReference type="Gene3D" id="3.30.300.20">
    <property type="match status" value="1"/>
</dbReference>
<organism evidence="3 4">
    <name type="scientific">Aestuariivirga litoralis</name>
    <dbReference type="NCBI Taxonomy" id="2650924"/>
    <lineage>
        <taxon>Bacteria</taxon>
        <taxon>Pseudomonadati</taxon>
        <taxon>Pseudomonadota</taxon>
        <taxon>Alphaproteobacteria</taxon>
        <taxon>Hyphomicrobiales</taxon>
        <taxon>Aestuariivirgaceae</taxon>
        <taxon>Aestuariivirga</taxon>
    </lineage>
</organism>
<feature type="region of interest" description="Disordered" evidence="2">
    <location>
        <begin position="1"/>
        <end position="26"/>
    </location>
</feature>
<dbReference type="AlphaFoldDB" id="A0A2W2BJP4"/>
<dbReference type="SUPFAM" id="SSF82784">
    <property type="entry name" value="OsmC-like"/>
    <property type="match status" value="1"/>
</dbReference>
<sequence length="139" mass="14346">MPIAYTAHATSTGGRDGHGRTDDGKLDVKLSLPKEMGGDGKGTNPEQLFAVGYSACYLGAVRFVAGKEKVPVTPEASVTANVGVGMREDGGGFGLEVALDVHLPGVDKAVAEDIAAKAHVVCPYSHATRGNIKVTTRIV</sequence>
<dbReference type="InterPro" id="IPR019953">
    <property type="entry name" value="OHR"/>
</dbReference>
<reference evidence="4" key="1">
    <citation type="submission" date="2018-06" db="EMBL/GenBank/DDBJ databases">
        <title>Aestuariibacter litoralis strain KCTC 52945T.</title>
        <authorList>
            <person name="Li X."/>
            <person name="Salam N."/>
            <person name="Li J.-L."/>
            <person name="Chen Y.-M."/>
            <person name="Yang Z.-W."/>
            <person name="Zhang L.-Y."/>
            <person name="Han M.-X."/>
            <person name="Xiao M."/>
            <person name="Li W.-J."/>
        </authorList>
    </citation>
    <scope>NUCLEOTIDE SEQUENCE [LARGE SCALE GENOMIC DNA]</scope>
    <source>
        <strain evidence="4">KCTC 52945</strain>
    </source>
</reference>
<proteinExistence type="inferred from homology"/>
<protein>
    <submittedName>
        <fullName evidence="3">Organic hydroperoxide resistance protein</fullName>
    </submittedName>
</protein>
<dbReference type="Pfam" id="PF02566">
    <property type="entry name" value="OsmC"/>
    <property type="match status" value="1"/>
</dbReference>
<dbReference type="Proteomes" id="UP000248795">
    <property type="component" value="Unassembled WGS sequence"/>
</dbReference>
<evidence type="ECO:0000256" key="1">
    <source>
        <dbReference type="ARBA" id="ARBA00007378"/>
    </source>
</evidence>